<keyword evidence="4" id="KW-0812">Transmembrane</keyword>
<evidence type="ECO:0000256" key="6">
    <source>
        <dbReference type="ARBA" id="ARBA00022989"/>
    </source>
</evidence>
<dbReference type="GO" id="GO:0009247">
    <property type="term" value="P:glycolipid biosynthetic process"/>
    <property type="evidence" value="ECO:0007669"/>
    <property type="project" value="InterPro"/>
</dbReference>
<keyword evidence="9" id="KW-0325">Glycoprotein</keyword>
<evidence type="ECO:0000256" key="7">
    <source>
        <dbReference type="ARBA" id="ARBA00023034"/>
    </source>
</evidence>
<dbReference type="Proteomes" id="UP000593567">
    <property type="component" value="Unassembled WGS sequence"/>
</dbReference>
<evidence type="ECO:0000256" key="2">
    <source>
        <dbReference type="ARBA" id="ARBA00008124"/>
    </source>
</evidence>
<organism evidence="10 11">
    <name type="scientific">Bugula neritina</name>
    <name type="common">Brown bryozoan</name>
    <name type="synonym">Sertularia neritina</name>
    <dbReference type="NCBI Taxonomy" id="10212"/>
    <lineage>
        <taxon>Eukaryota</taxon>
        <taxon>Metazoa</taxon>
        <taxon>Spiralia</taxon>
        <taxon>Lophotrochozoa</taxon>
        <taxon>Bryozoa</taxon>
        <taxon>Gymnolaemata</taxon>
        <taxon>Cheilostomatida</taxon>
        <taxon>Flustrina</taxon>
        <taxon>Buguloidea</taxon>
        <taxon>Bugulidae</taxon>
        <taxon>Bugula</taxon>
    </lineage>
</organism>
<keyword evidence="5" id="KW-0735">Signal-anchor</keyword>
<keyword evidence="8" id="KW-0472">Membrane</keyword>
<reference evidence="10" key="1">
    <citation type="submission" date="2020-06" db="EMBL/GenBank/DDBJ databases">
        <title>Draft genome of Bugula neritina, a colonial animal packing powerful symbionts and potential medicines.</title>
        <authorList>
            <person name="Rayko M."/>
        </authorList>
    </citation>
    <scope>NUCLEOTIDE SEQUENCE [LARGE SCALE GENOMIC DNA]</scope>
    <source>
        <strain evidence="10">Kwan_BN1</strain>
    </source>
</reference>
<keyword evidence="3" id="KW-0808">Transferase</keyword>
<proteinExistence type="inferred from homology"/>
<dbReference type="PANTHER" id="PTHR14647:SF87">
    <property type="entry name" value="PUTATIVE-RELATED"/>
    <property type="match status" value="1"/>
</dbReference>
<comment type="subcellular location">
    <subcellularLocation>
        <location evidence="1">Golgi apparatus membrane</location>
        <topology evidence="1">Single-pass type II membrane protein</topology>
    </subcellularLocation>
</comment>
<dbReference type="GO" id="GO:0001733">
    <property type="term" value="F:galactosylceramide sulfotransferase activity"/>
    <property type="evidence" value="ECO:0007669"/>
    <property type="project" value="InterPro"/>
</dbReference>
<protein>
    <submittedName>
        <fullName evidence="10">GAL3ST1</fullName>
    </submittedName>
</protein>
<dbReference type="Pfam" id="PF06990">
    <property type="entry name" value="Gal-3-0_sulfotr"/>
    <property type="match status" value="1"/>
</dbReference>
<evidence type="ECO:0000256" key="4">
    <source>
        <dbReference type="ARBA" id="ARBA00022692"/>
    </source>
</evidence>
<dbReference type="InterPro" id="IPR009729">
    <property type="entry name" value="Gal-3-0_sulfotransfrase"/>
</dbReference>
<keyword evidence="7" id="KW-0333">Golgi apparatus</keyword>
<evidence type="ECO:0000256" key="9">
    <source>
        <dbReference type="ARBA" id="ARBA00023180"/>
    </source>
</evidence>
<keyword evidence="6" id="KW-1133">Transmembrane helix</keyword>
<evidence type="ECO:0000313" key="11">
    <source>
        <dbReference type="Proteomes" id="UP000593567"/>
    </source>
</evidence>
<evidence type="ECO:0000313" key="10">
    <source>
        <dbReference type="EMBL" id="KAF6033070.1"/>
    </source>
</evidence>
<evidence type="ECO:0000256" key="8">
    <source>
        <dbReference type="ARBA" id="ARBA00023136"/>
    </source>
</evidence>
<gene>
    <name evidence="10" type="ORF">EB796_008651</name>
</gene>
<accession>A0A7J7K366</accession>
<dbReference type="PANTHER" id="PTHR14647">
    <property type="entry name" value="GALACTOSE-3-O-SULFOTRANSFERASE"/>
    <property type="match status" value="1"/>
</dbReference>
<dbReference type="OrthoDB" id="514299at2759"/>
<comment type="caution">
    <text evidence="10">The sequence shown here is derived from an EMBL/GenBank/DDBJ whole genome shotgun (WGS) entry which is preliminary data.</text>
</comment>
<comment type="similarity">
    <text evidence="2">Belongs to the galactose-3-O-sulfotransferase family.</text>
</comment>
<name>A0A7J7K366_BUGNE</name>
<dbReference type="InterPro" id="IPR027417">
    <property type="entry name" value="P-loop_NTPase"/>
</dbReference>
<evidence type="ECO:0000256" key="1">
    <source>
        <dbReference type="ARBA" id="ARBA00004323"/>
    </source>
</evidence>
<dbReference type="AlphaFoldDB" id="A0A7J7K366"/>
<evidence type="ECO:0000256" key="5">
    <source>
        <dbReference type="ARBA" id="ARBA00022968"/>
    </source>
</evidence>
<dbReference type="GO" id="GO:0000139">
    <property type="term" value="C:Golgi membrane"/>
    <property type="evidence" value="ECO:0007669"/>
    <property type="project" value="UniProtKB-SubCell"/>
</dbReference>
<sequence>MKSAIKYYAGYRAINPNASAESVISNRDVLYKQRNQGGVKTYLHLVQLQWLGFDYNNRNNLTAIKEYISYIVPKIDIPILSDQFDASLVILKRRFNWDYTDIFYQSYVVTKSDSQPLSASSIQTILSAEVNLGDHLLYQAVNKTWWSQPEVGRKEFWEEVSYFKELNQRVTDICRTVGTTQRSYTIVHSQYHDNITISLQLCSFLTKSKCNLVQGTIRYALGKQTKLGWQCK</sequence>
<dbReference type="Gene3D" id="3.40.50.300">
    <property type="entry name" value="P-loop containing nucleotide triphosphate hydrolases"/>
    <property type="match status" value="1"/>
</dbReference>
<keyword evidence="11" id="KW-1185">Reference proteome</keyword>
<dbReference type="EMBL" id="VXIV02001458">
    <property type="protein sequence ID" value="KAF6033070.1"/>
    <property type="molecule type" value="Genomic_DNA"/>
</dbReference>
<evidence type="ECO:0000256" key="3">
    <source>
        <dbReference type="ARBA" id="ARBA00022679"/>
    </source>
</evidence>